<comment type="caution">
    <text evidence="2">The sequence shown here is derived from an EMBL/GenBank/DDBJ whole genome shotgun (WGS) entry which is preliminary data.</text>
</comment>
<organism evidence="2 3">
    <name type="scientific">Austropuccinia psidii MF-1</name>
    <dbReference type="NCBI Taxonomy" id="1389203"/>
    <lineage>
        <taxon>Eukaryota</taxon>
        <taxon>Fungi</taxon>
        <taxon>Dikarya</taxon>
        <taxon>Basidiomycota</taxon>
        <taxon>Pucciniomycotina</taxon>
        <taxon>Pucciniomycetes</taxon>
        <taxon>Pucciniales</taxon>
        <taxon>Sphaerophragmiaceae</taxon>
        <taxon>Austropuccinia</taxon>
    </lineage>
</organism>
<dbReference type="OrthoDB" id="3025757at2759"/>
<sequence length="120" mass="12982">MMVGARITSPRPSVAQIGAVPVLENNEILLYSGATHSVVEDLYLFIDLKSANMKLSVSSSEQFDVGAVGSIKLNTKFGPMVIKDVLYCAAIPGIVLSIGQLLDQVFDVSFDDGLFRQEIF</sequence>
<evidence type="ECO:0000259" key="1">
    <source>
        <dbReference type="Pfam" id="PF22936"/>
    </source>
</evidence>
<reference evidence="2" key="1">
    <citation type="submission" date="2021-03" db="EMBL/GenBank/DDBJ databases">
        <title>Draft genome sequence of rust myrtle Austropuccinia psidii MF-1, a brazilian biotype.</title>
        <authorList>
            <person name="Quecine M.C."/>
            <person name="Pachon D.M.R."/>
            <person name="Bonatelli M.L."/>
            <person name="Correr F.H."/>
            <person name="Franceschini L.M."/>
            <person name="Leite T.F."/>
            <person name="Margarido G.R.A."/>
            <person name="Almeida C.A."/>
            <person name="Ferrarezi J.A."/>
            <person name="Labate C.A."/>
        </authorList>
    </citation>
    <scope>NUCLEOTIDE SEQUENCE</scope>
    <source>
        <strain evidence="2">MF-1</strain>
    </source>
</reference>
<dbReference type="Pfam" id="PF22936">
    <property type="entry name" value="Pol_BBD"/>
    <property type="match status" value="1"/>
</dbReference>
<feature type="domain" description="Retrovirus-related Pol polyprotein from transposon TNT 1-94-like beta-barrel" evidence="1">
    <location>
        <begin position="31"/>
        <end position="104"/>
    </location>
</feature>
<proteinExistence type="predicted"/>
<name>A0A9Q3FK65_9BASI</name>
<gene>
    <name evidence="2" type="ORF">O181_080329</name>
</gene>
<evidence type="ECO:0000313" key="3">
    <source>
        <dbReference type="Proteomes" id="UP000765509"/>
    </source>
</evidence>
<accession>A0A9Q3FK65</accession>
<protein>
    <recommendedName>
        <fullName evidence="1">Retrovirus-related Pol polyprotein from transposon TNT 1-94-like beta-barrel domain-containing protein</fullName>
    </recommendedName>
</protein>
<dbReference type="Proteomes" id="UP000765509">
    <property type="component" value="Unassembled WGS sequence"/>
</dbReference>
<dbReference type="AlphaFoldDB" id="A0A9Q3FK65"/>
<keyword evidence="3" id="KW-1185">Reference proteome</keyword>
<dbReference type="InterPro" id="IPR054722">
    <property type="entry name" value="PolX-like_BBD"/>
</dbReference>
<dbReference type="EMBL" id="AVOT02045254">
    <property type="protein sequence ID" value="MBW0540614.1"/>
    <property type="molecule type" value="Genomic_DNA"/>
</dbReference>
<evidence type="ECO:0000313" key="2">
    <source>
        <dbReference type="EMBL" id="MBW0540614.1"/>
    </source>
</evidence>